<dbReference type="InterPro" id="IPR004090">
    <property type="entry name" value="Chemotax_Me-accpt_rcpt"/>
</dbReference>
<evidence type="ECO:0000256" key="5">
    <source>
        <dbReference type="SAM" id="Phobius"/>
    </source>
</evidence>
<keyword evidence="5" id="KW-0812">Transmembrane</keyword>
<evidence type="ECO:0000256" key="1">
    <source>
        <dbReference type="ARBA" id="ARBA00022500"/>
    </source>
</evidence>
<dbReference type="InterPro" id="IPR004089">
    <property type="entry name" value="MCPsignal_dom"/>
</dbReference>
<protein>
    <submittedName>
        <fullName evidence="8">Methyl-accepting chemotaxis protein</fullName>
    </submittedName>
</protein>
<keyword evidence="9" id="KW-1185">Reference proteome</keyword>
<sequence>MGSKRKSIVKNNLFITISFGIIIGIVFPFYTMLFVTFKNQMCFYLFSIGAIIAGIIVGLISFLITKVTILRVLSVLSERLKDISEGEGDLTKSIELISLDEIGEMIKYFNSTIQNIRSLILTIRRKSDALTETGNNLFSTINQTVSAINQISANQTSIKNQIVNQSDSITETNATIRQISHNIENLNSQIDKQASNVVQSSSAIEEMMANISSVTNNLLSNADNMNELILASENGKSDLEVVSKSIQEVTIKSEELLNISSIIQAIASQTNLLSMNAAIEAAHAGDAGRGFAVVAEEIRKLSESSGAQAKTVTSAVKQINESMNKLTRATVIIQKQFTAIDNKIRLVSEIENQIQISMKKQDSDSNEILKAVRKLNVITTQVKSGSNEMLTGSQEIFQESNNLGLISDEVSTSMNEITSNVDQIKIAADKVNDLGKENNENIEAIMNVINIFKV</sequence>
<dbReference type="PRINTS" id="PR00260">
    <property type="entry name" value="CHEMTRNSDUCR"/>
</dbReference>
<keyword evidence="3" id="KW-0807">Transducer</keyword>
<dbReference type="GO" id="GO:0006935">
    <property type="term" value="P:chemotaxis"/>
    <property type="evidence" value="ECO:0007669"/>
    <property type="project" value="UniProtKB-KW"/>
</dbReference>
<proteinExistence type="inferred from homology"/>
<dbReference type="EMBL" id="CP036150">
    <property type="protein sequence ID" value="QEN07313.1"/>
    <property type="molecule type" value="Genomic_DNA"/>
</dbReference>
<dbReference type="Proteomes" id="UP000324209">
    <property type="component" value="Chromosome"/>
</dbReference>
<evidence type="ECO:0000259" key="6">
    <source>
        <dbReference type="PROSITE" id="PS50111"/>
    </source>
</evidence>
<dbReference type="SMART" id="SM00283">
    <property type="entry name" value="MA"/>
    <property type="match status" value="1"/>
</dbReference>
<keyword evidence="1" id="KW-0145">Chemotaxis</keyword>
<dbReference type="CDD" id="cd06225">
    <property type="entry name" value="HAMP"/>
    <property type="match status" value="1"/>
</dbReference>
<dbReference type="SUPFAM" id="SSF58104">
    <property type="entry name" value="Methyl-accepting chemotaxis protein (MCP) signaling domain"/>
    <property type="match status" value="2"/>
</dbReference>
<gene>
    <name evidence="8" type="ORF">EXM22_04660</name>
</gene>
<dbReference type="InterPro" id="IPR003660">
    <property type="entry name" value="HAMP_dom"/>
</dbReference>
<keyword evidence="5" id="KW-1133">Transmembrane helix</keyword>
<dbReference type="Pfam" id="PF00672">
    <property type="entry name" value="HAMP"/>
    <property type="match status" value="1"/>
</dbReference>
<dbReference type="InterPro" id="IPR051310">
    <property type="entry name" value="MCP_chemotaxis"/>
</dbReference>
<dbReference type="AlphaFoldDB" id="A0A5C1QGS6"/>
<evidence type="ECO:0000313" key="8">
    <source>
        <dbReference type="EMBL" id="QEN07313.1"/>
    </source>
</evidence>
<organism evidence="8 9">
    <name type="scientific">Oceanispirochaeta crateris</name>
    <dbReference type="NCBI Taxonomy" id="2518645"/>
    <lineage>
        <taxon>Bacteria</taxon>
        <taxon>Pseudomonadati</taxon>
        <taxon>Spirochaetota</taxon>
        <taxon>Spirochaetia</taxon>
        <taxon>Spirochaetales</taxon>
        <taxon>Spirochaetaceae</taxon>
        <taxon>Oceanispirochaeta</taxon>
    </lineage>
</organism>
<dbReference type="KEGG" id="ock:EXM22_04660"/>
<feature type="coiled-coil region" evidence="4">
    <location>
        <begin position="169"/>
        <end position="196"/>
    </location>
</feature>
<evidence type="ECO:0000256" key="2">
    <source>
        <dbReference type="ARBA" id="ARBA00029447"/>
    </source>
</evidence>
<dbReference type="RefSeq" id="WP_149485394.1">
    <property type="nucleotide sequence ID" value="NZ_CP036150.1"/>
</dbReference>
<dbReference type="PANTHER" id="PTHR43531:SF11">
    <property type="entry name" value="METHYL-ACCEPTING CHEMOTAXIS PROTEIN 3"/>
    <property type="match status" value="1"/>
</dbReference>
<feature type="transmembrane region" description="Helical" evidence="5">
    <location>
        <begin position="12"/>
        <end position="37"/>
    </location>
</feature>
<dbReference type="GO" id="GO:0007165">
    <property type="term" value="P:signal transduction"/>
    <property type="evidence" value="ECO:0007669"/>
    <property type="project" value="UniProtKB-KW"/>
</dbReference>
<dbReference type="PROSITE" id="PS50885">
    <property type="entry name" value="HAMP"/>
    <property type="match status" value="1"/>
</dbReference>
<dbReference type="SMART" id="SM00304">
    <property type="entry name" value="HAMP"/>
    <property type="match status" value="1"/>
</dbReference>
<dbReference type="PROSITE" id="PS50111">
    <property type="entry name" value="CHEMOTAXIS_TRANSDUC_2"/>
    <property type="match status" value="1"/>
</dbReference>
<keyword evidence="5" id="KW-0472">Membrane</keyword>
<evidence type="ECO:0000256" key="3">
    <source>
        <dbReference type="PROSITE-ProRule" id="PRU00284"/>
    </source>
</evidence>
<dbReference type="GO" id="GO:0004888">
    <property type="term" value="F:transmembrane signaling receptor activity"/>
    <property type="evidence" value="ECO:0007669"/>
    <property type="project" value="InterPro"/>
</dbReference>
<feature type="transmembrane region" description="Helical" evidence="5">
    <location>
        <begin position="43"/>
        <end position="64"/>
    </location>
</feature>
<dbReference type="Pfam" id="PF00015">
    <property type="entry name" value="MCPsignal"/>
    <property type="match status" value="1"/>
</dbReference>
<feature type="domain" description="HAMP" evidence="7">
    <location>
        <begin position="67"/>
        <end position="121"/>
    </location>
</feature>
<reference evidence="8 9" key="1">
    <citation type="submission" date="2019-02" db="EMBL/GenBank/DDBJ databases">
        <title>Complete Genome Sequence and Methylome Analysis of free living Spirochaetas.</title>
        <authorList>
            <person name="Fomenkov A."/>
            <person name="Dubinina G."/>
            <person name="Leshcheva N."/>
            <person name="Mikheeva N."/>
            <person name="Grabovich M."/>
            <person name="Vincze T."/>
            <person name="Roberts R.J."/>
        </authorList>
    </citation>
    <scope>NUCLEOTIDE SEQUENCE [LARGE SCALE GENOMIC DNA]</scope>
    <source>
        <strain evidence="8 9">K2</strain>
    </source>
</reference>
<name>A0A5C1QGS6_9SPIO</name>
<dbReference type="OrthoDB" id="304599at2"/>
<dbReference type="GO" id="GO:0005886">
    <property type="term" value="C:plasma membrane"/>
    <property type="evidence" value="ECO:0007669"/>
    <property type="project" value="TreeGrafter"/>
</dbReference>
<keyword evidence="4" id="KW-0175">Coiled coil</keyword>
<evidence type="ECO:0000313" key="9">
    <source>
        <dbReference type="Proteomes" id="UP000324209"/>
    </source>
</evidence>
<evidence type="ECO:0000259" key="7">
    <source>
        <dbReference type="PROSITE" id="PS50885"/>
    </source>
</evidence>
<dbReference type="Gene3D" id="1.10.287.950">
    <property type="entry name" value="Methyl-accepting chemotaxis protein"/>
    <property type="match status" value="1"/>
</dbReference>
<evidence type="ECO:0000256" key="4">
    <source>
        <dbReference type="SAM" id="Coils"/>
    </source>
</evidence>
<feature type="domain" description="Methyl-accepting transducer" evidence="6">
    <location>
        <begin position="168"/>
        <end position="390"/>
    </location>
</feature>
<dbReference type="PANTHER" id="PTHR43531">
    <property type="entry name" value="PROTEIN ICFG"/>
    <property type="match status" value="1"/>
</dbReference>
<comment type="similarity">
    <text evidence="2">Belongs to the methyl-accepting chemotaxis (MCP) protein family.</text>
</comment>
<accession>A0A5C1QGS6</accession>
<dbReference type="Gene3D" id="6.10.340.10">
    <property type="match status" value="1"/>
</dbReference>